<dbReference type="Proteomes" id="UP001390339">
    <property type="component" value="Unassembled WGS sequence"/>
</dbReference>
<dbReference type="PROSITE" id="PS50054">
    <property type="entry name" value="TYR_PHOSPHATASE_DUAL"/>
    <property type="match status" value="1"/>
</dbReference>
<dbReference type="InterPro" id="IPR000340">
    <property type="entry name" value="Dual-sp_phosphatase_cat-dom"/>
</dbReference>
<evidence type="ECO:0000256" key="4">
    <source>
        <dbReference type="ARBA" id="ARBA00022912"/>
    </source>
</evidence>
<dbReference type="InterPro" id="IPR016130">
    <property type="entry name" value="Tyr_Pase_AS"/>
</dbReference>
<dbReference type="InterPro" id="IPR029021">
    <property type="entry name" value="Prot-tyrosine_phosphatase-like"/>
</dbReference>
<dbReference type="EC" id="3.1.3.48" evidence="2"/>
<protein>
    <recommendedName>
        <fullName evidence="2">protein-tyrosine-phosphatase</fullName>
        <ecNumber evidence="2">3.1.3.48</ecNumber>
    </recommendedName>
</protein>
<dbReference type="SUPFAM" id="SSF52799">
    <property type="entry name" value="(Phosphotyrosine protein) phosphatases II"/>
    <property type="match status" value="1"/>
</dbReference>
<comment type="similarity">
    <text evidence="1">Belongs to the protein-tyrosine phosphatase family. Non-receptor class dual specificity subfamily.</text>
</comment>
<dbReference type="CDD" id="cd14498">
    <property type="entry name" value="DSP"/>
    <property type="match status" value="1"/>
</dbReference>
<comment type="caution">
    <text evidence="8">The sequence shown here is derived from an EMBL/GenBank/DDBJ whole genome shotgun (WGS) entry which is preliminary data.</text>
</comment>
<dbReference type="SMART" id="SM00195">
    <property type="entry name" value="DSPc"/>
    <property type="match status" value="1"/>
</dbReference>
<evidence type="ECO:0000313" key="9">
    <source>
        <dbReference type="Proteomes" id="UP001390339"/>
    </source>
</evidence>
<name>A0ABR2IEZ4_9PEZI</name>
<dbReference type="Pfam" id="PF00782">
    <property type="entry name" value="DSPc"/>
    <property type="match status" value="1"/>
</dbReference>
<feature type="compositionally biased region" description="Low complexity" evidence="5">
    <location>
        <begin position="63"/>
        <end position="73"/>
    </location>
</feature>
<feature type="region of interest" description="Disordered" evidence="5">
    <location>
        <begin position="59"/>
        <end position="81"/>
    </location>
</feature>
<evidence type="ECO:0000256" key="1">
    <source>
        <dbReference type="ARBA" id="ARBA00008601"/>
    </source>
</evidence>
<dbReference type="PROSITE" id="PS00383">
    <property type="entry name" value="TYR_PHOSPHATASE_1"/>
    <property type="match status" value="1"/>
</dbReference>
<keyword evidence="3" id="KW-0378">Hydrolase</keyword>
<evidence type="ECO:0000259" key="7">
    <source>
        <dbReference type="PROSITE" id="PS50056"/>
    </source>
</evidence>
<evidence type="ECO:0000256" key="2">
    <source>
        <dbReference type="ARBA" id="ARBA00013064"/>
    </source>
</evidence>
<keyword evidence="4" id="KW-0904">Protein phosphatase</keyword>
<dbReference type="PROSITE" id="PS50056">
    <property type="entry name" value="TYR_PHOSPHATASE_2"/>
    <property type="match status" value="1"/>
</dbReference>
<feature type="domain" description="Tyrosine specific protein phosphatases" evidence="7">
    <location>
        <begin position="126"/>
        <end position="186"/>
    </location>
</feature>
<organism evidence="8 9">
    <name type="scientific">Apiospora arundinis</name>
    <dbReference type="NCBI Taxonomy" id="335852"/>
    <lineage>
        <taxon>Eukaryota</taxon>
        <taxon>Fungi</taxon>
        <taxon>Dikarya</taxon>
        <taxon>Ascomycota</taxon>
        <taxon>Pezizomycotina</taxon>
        <taxon>Sordariomycetes</taxon>
        <taxon>Xylariomycetidae</taxon>
        <taxon>Amphisphaeriales</taxon>
        <taxon>Apiosporaceae</taxon>
        <taxon>Apiospora</taxon>
    </lineage>
</organism>
<feature type="region of interest" description="Disordered" evidence="5">
    <location>
        <begin position="120"/>
        <end position="139"/>
    </location>
</feature>
<gene>
    <name evidence="8" type="ORF">PGQ11_008339</name>
</gene>
<proteinExistence type="inferred from homology"/>
<dbReference type="PANTHER" id="PTHR10159:SF519">
    <property type="entry name" value="DUAL SPECIFICITY PROTEIN PHOSPHATASE MPK3"/>
    <property type="match status" value="1"/>
</dbReference>
<evidence type="ECO:0000256" key="5">
    <source>
        <dbReference type="SAM" id="MobiDB-lite"/>
    </source>
</evidence>
<accession>A0ABR2IEZ4</accession>
<feature type="region of interest" description="Disordered" evidence="5">
    <location>
        <begin position="1"/>
        <end position="27"/>
    </location>
</feature>
<evidence type="ECO:0000313" key="8">
    <source>
        <dbReference type="EMBL" id="KAK8862104.1"/>
    </source>
</evidence>
<dbReference type="InterPro" id="IPR020422">
    <property type="entry name" value="TYR_PHOSPHATASE_DUAL_dom"/>
</dbReference>
<keyword evidence="9" id="KW-1185">Reference proteome</keyword>
<evidence type="ECO:0000256" key="3">
    <source>
        <dbReference type="ARBA" id="ARBA00022801"/>
    </source>
</evidence>
<feature type="domain" description="Tyrosine-protein phosphatase" evidence="6">
    <location>
        <begin position="24"/>
        <end position="205"/>
    </location>
</feature>
<reference evidence="8 9" key="1">
    <citation type="journal article" date="2024" name="IMA Fungus">
        <title>Apiospora arundinis, a panoply of carbohydrate-active enzymes and secondary metabolites.</title>
        <authorList>
            <person name="Sorensen T."/>
            <person name="Petersen C."/>
            <person name="Muurmann A.T."/>
            <person name="Christiansen J.V."/>
            <person name="Brundto M.L."/>
            <person name="Overgaard C.K."/>
            <person name="Boysen A.T."/>
            <person name="Wollenberg R.D."/>
            <person name="Larsen T.O."/>
            <person name="Sorensen J.L."/>
            <person name="Nielsen K.L."/>
            <person name="Sondergaard T.E."/>
        </authorList>
    </citation>
    <scope>NUCLEOTIDE SEQUENCE [LARGE SCALE GENOMIC DNA]</scope>
    <source>
        <strain evidence="8 9">AAU 773</strain>
    </source>
</reference>
<dbReference type="Gene3D" id="3.90.190.10">
    <property type="entry name" value="Protein tyrosine phosphatase superfamily"/>
    <property type="match status" value="1"/>
</dbReference>
<dbReference type="EMBL" id="JAPCWZ010000005">
    <property type="protein sequence ID" value="KAK8862104.1"/>
    <property type="molecule type" value="Genomic_DNA"/>
</dbReference>
<dbReference type="PANTHER" id="PTHR10159">
    <property type="entry name" value="DUAL SPECIFICITY PROTEIN PHOSPHATASE"/>
    <property type="match status" value="1"/>
</dbReference>
<sequence length="228" mass="24794">MAAGKHVKANRASQPRPGPPKGAGPSQVLPYLFVGPQTTTEPSVAAAASITHIISLGCWPKHNNNTNNDNAKGNDGGEDAGQRRRITYHHIGIQDTTSSDLSIAALLVADIIRNARRHPSLKSGGEEMQDEERQGVEKEEGDVKVLVHCMAGISRSPAVLAYYLMRDEDMSLRDAFKTIAKARPAMRPNDGFLRQLKDLELGLRGEETLEKVESLPLGTKERTNLLLG</sequence>
<dbReference type="InterPro" id="IPR000387">
    <property type="entry name" value="Tyr_Pase_dom"/>
</dbReference>
<evidence type="ECO:0000259" key="6">
    <source>
        <dbReference type="PROSITE" id="PS50054"/>
    </source>
</evidence>